<name>A0A143WNT8_TREPR</name>
<accession>A0A143WNT8</accession>
<evidence type="ECO:0000256" key="4">
    <source>
        <dbReference type="ARBA" id="ARBA00022691"/>
    </source>
</evidence>
<dbReference type="PATRIC" id="fig|189385.8.peg.65"/>
<protein>
    <recommendedName>
        <fullName evidence="7">Ribosomal RNA large subunit methyltransferase E</fullName>
        <ecNumber evidence="6">2.1.1.166</ecNumber>
    </recommendedName>
    <alternativeName>
        <fullName evidence="9">23S rRNA Um2552 methyltransferase</fullName>
    </alternativeName>
    <alternativeName>
        <fullName evidence="8">rRNA (uridine-2'-O-)-methyltransferase</fullName>
    </alternativeName>
</protein>
<evidence type="ECO:0000256" key="2">
    <source>
        <dbReference type="ARBA" id="ARBA00022603"/>
    </source>
</evidence>
<evidence type="ECO:0000313" key="13">
    <source>
        <dbReference type="Proteomes" id="UP000075242"/>
    </source>
</evidence>
<dbReference type="InterPro" id="IPR050082">
    <property type="entry name" value="RNA_methyltr_RlmE"/>
</dbReference>
<dbReference type="InterPro" id="IPR002877">
    <property type="entry name" value="RNA_MeTrfase_FtsJ_dom"/>
</dbReference>
<dbReference type="Proteomes" id="UP000075242">
    <property type="component" value="Chromosome I"/>
</dbReference>
<dbReference type="AlphaFoldDB" id="A0A143WNT8"/>
<dbReference type="PANTHER" id="PTHR10920">
    <property type="entry name" value="RIBOSOMAL RNA METHYLTRANSFERASE"/>
    <property type="match status" value="1"/>
</dbReference>
<evidence type="ECO:0000256" key="3">
    <source>
        <dbReference type="ARBA" id="ARBA00022679"/>
    </source>
</evidence>
<dbReference type="SUPFAM" id="SSF53335">
    <property type="entry name" value="S-adenosyl-L-methionine-dependent methyltransferases"/>
    <property type="match status" value="1"/>
</dbReference>
<evidence type="ECO:0000256" key="10">
    <source>
        <dbReference type="ARBA" id="ARBA00048970"/>
    </source>
</evidence>
<sequence length="200" mass="21442">MGATREWYARHVGDAFVRTSIAWGYRARAACKLRLLDDKYRLLARHGDVLELGSSPGCWSQHISYAMRLAGSAERAVAVDTRPMGRVCGVSFVQGDITTPETLAAVSARLPRGAGLIVSDICPASAGVPALDGDATDRVACALLLVARRFLVCGGALVHKTFLWRAEHMACAMGRHFARVAVDRLAVSRSEEVFLVCGGG</sequence>
<proteinExistence type="predicted"/>
<dbReference type="GO" id="GO:0008650">
    <property type="term" value="F:rRNA (uridine-2'-O-)-methyltransferase activity"/>
    <property type="evidence" value="ECO:0007669"/>
    <property type="project" value="TreeGrafter"/>
</dbReference>
<keyword evidence="4" id="KW-0949">S-adenosyl-L-methionine</keyword>
<dbReference type="EC" id="2.1.1.166" evidence="6"/>
<keyword evidence="1" id="KW-0698">rRNA processing</keyword>
<keyword evidence="2 12" id="KW-0489">Methyltransferase</keyword>
<evidence type="ECO:0000256" key="6">
    <source>
        <dbReference type="ARBA" id="ARBA00038861"/>
    </source>
</evidence>
<reference evidence="13" key="1">
    <citation type="submission" date="2016-01" db="EMBL/GenBank/DDBJ databases">
        <authorList>
            <person name="Husnik F."/>
        </authorList>
    </citation>
    <scope>NUCLEOTIDE SEQUENCE [LARGE SCALE GENOMIC DNA]</scope>
</reference>
<organism evidence="12 13">
    <name type="scientific">Tremblaya princeps</name>
    <dbReference type="NCBI Taxonomy" id="189385"/>
    <lineage>
        <taxon>Bacteria</taxon>
        <taxon>Pseudomonadati</taxon>
        <taxon>Pseudomonadota</taxon>
        <taxon>Betaproteobacteria</taxon>
        <taxon>Candidatus Tremblayella</taxon>
    </lineage>
</organism>
<keyword evidence="3 12" id="KW-0808">Transferase</keyword>
<evidence type="ECO:0000256" key="9">
    <source>
        <dbReference type="ARBA" id="ARBA00042745"/>
    </source>
</evidence>
<comment type="catalytic activity">
    <reaction evidence="10">
        <text>uridine(2552) in 23S rRNA + S-adenosyl-L-methionine = 2'-O-methyluridine(2552) in 23S rRNA + S-adenosyl-L-homocysteine + H(+)</text>
        <dbReference type="Rhea" id="RHEA:42720"/>
        <dbReference type="Rhea" id="RHEA-COMP:10202"/>
        <dbReference type="Rhea" id="RHEA-COMP:10203"/>
        <dbReference type="ChEBI" id="CHEBI:15378"/>
        <dbReference type="ChEBI" id="CHEBI:57856"/>
        <dbReference type="ChEBI" id="CHEBI:59789"/>
        <dbReference type="ChEBI" id="CHEBI:65315"/>
        <dbReference type="ChEBI" id="CHEBI:74478"/>
        <dbReference type="EC" id="2.1.1.166"/>
    </reaction>
</comment>
<evidence type="ECO:0000256" key="1">
    <source>
        <dbReference type="ARBA" id="ARBA00022552"/>
    </source>
</evidence>
<comment type="function">
    <text evidence="5">Specifically methylates the uridine in position 2552 of 23S rRNA at the 2'-O position of the ribose in the fully assembled 50S ribosomal subunit.</text>
</comment>
<feature type="domain" description="Ribosomal RNA methyltransferase FtsJ" evidence="11">
    <location>
        <begin position="25"/>
        <end position="199"/>
    </location>
</feature>
<evidence type="ECO:0000313" key="12">
    <source>
        <dbReference type="EMBL" id="CUX76692.1"/>
    </source>
</evidence>
<evidence type="ECO:0000259" key="11">
    <source>
        <dbReference type="Pfam" id="PF01728"/>
    </source>
</evidence>
<dbReference type="Gene3D" id="3.40.50.150">
    <property type="entry name" value="Vaccinia Virus protein VP39"/>
    <property type="match status" value="1"/>
</dbReference>
<dbReference type="PANTHER" id="PTHR10920:SF18">
    <property type="entry name" value="RRNA METHYLTRANSFERASE 2, MITOCHONDRIAL"/>
    <property type="match status" value="1"/>
</dbReference>
<dbReference type="EMBL" id="LN999011">
    <property type="protein sequence ID" value="CUX76692.1"/>
    <property type="molecule type" value="Genomic_DNA"/>
</dbReference>
<gene>
    <name evidence="12" type="primary">rlmE</name>
    <name evidence="12" type="ORF">MHIR_TP00060</name>
</gene>
<evidence type="ECO:0000256" key="5">
    <source>
        <dbReference type="ARBA" id="ARBA00037569"/>
    </source>
</evidence>
<evidence type="ECO:0000256" key="8">
    <source>
        <dbReference type="ARBA" id="ARBA00041995"/>
    </source>
</evidence>
<dbReference type="Pfam" id="PF01728">
    <property type="entry name" value="FtsJ"/>
    <property type="match status" value="1"/>
</dbReference>
<evidence type="ECO:0000256" key="7">
    <source>
        <dbReference type="ARBA" id="ARBA00041129"/>
    </source>
</evidence>
<dbReference type="InterPro" id="IPR029063">
    <property type="entry name" value="SAM-dependent_MTases_sf"/>
</dbReference>